<dbReference type="RefSeq" id="WP_150636844.1">
    <property type="nucleotide sequence ID" value="NZ_CABVHP010000002.1"/>
</dbReference>
<accession>A0A5E7ATG7</accession>
<gene>
    <name evidence="1" type="ORF">PS704_01017</name>
</gene>
<dbReference type="OrthoDB" id="7022522at2"/>
<evidence type="ECO:0000313" key="2">
    <source>
        <dbReference type="Proteomes" id="UP000326557"/>
    </source>
</evidence>
<name>A0A5E7ATG7_PSEFL</name>
<proteinExistence type="predicted"/>
<dbReference type="AlphaFoldDB" id="A0A5E7ATG7"/>
<dbReference type="Proteomes" id="UP000326557">
    <property type="component" value="Unassembled WGS sequence"/>
</dbReference>
<evidence type="ECO:0000313" key="1">
    <source>
        <dbReference type="EMBL" id="VVN79887.1"/>
    </source>
</evidence>
<protein>
    <submittedName>
        <fullName evidence="1">Uncharacterized protein</fullName>
    </submittedName>
</protein>
<reference evidence="1 2" key="1">
    <citation type="submission" date="2019-09" db="EMBL/GenBank/DDBJ databases">
        <authorList>
            <person name="Chandra G."/>
            <person name="Truman W A."/>
        </authorList>
    </citation>
    <scope>NUCLEOTIDE SEQUENCE [LARGE SCALE GENOMIC DNA]</scope>
    <source>
        <strain evidence="1">PS704</strain>
    </source>
</reference>
<sequence length="153" mass="17533">MSYCINVSHLERETLVSVEITGPSEEFRSVRISQFQRIGWLLGIFDHVQRLVDRYDGLMSPGYDQEALERVGGLSSDGATGLLALTTLRDRFEYVWNIIGENEREAASIMDFRYYDNFWPDFDAYSLIWNPNPSPYPGQTLSLPEPTFTPLAI</sequence>
<organism evidence="1 2">
    <name type="scientific">Pseudomonas fluorescens</name>
    <dbReference type="NCBI Taxonomy" id="294"/>
    <lineage>
        <taxon>Bacteria</taxon>
        <taxon>Pseudomonadati</taxon>
        <taxon>Pseudomonadota</taxon>
        <taxon>Gammaproteobacteria</taxon>
        <taxon>Pseudomonadales</taxon>
        <taxon>Pseudomonadaceae</taxon>
        <taxon>Pseudomonas</taxon>
    </lineage>
</organism>
<dbReference type="EMBL" id="CABVHP010000002">
    <property type="protein sequence ID" value="VVN79887.1"/>
    <property type="molecule type" value="Genomic_DNA"/>
</dbReference>